<dbReference type="SUPFAM" id="SSF102546">
    <property type="entry name" value="RbsD-like"/>
    <property type="match status" value="1"/>
</dbReference>
<dbReference type="HAMAP" id="MF_01661">
    <property type="entry name" value="D_rib_pyranase"/>
    <property type="match status" value="1"/>
</dbReference>
<evidence type="ECO:0000256" key="5">
    <source>
        <dbReference type="ARBA" id="ARBA00023277"/>
    </source>
</evidence>
<keyword evidence="5 6" id="KW-0119">Carbohydrate metabolism</keyword>
<dbReference type="EMBL" id="FUWX01000028">
    <property type="protein sequence ID" value="SKA05620.1"/>
    <property type="molecule type" value="Genomic_DNA"/>
</dbReference>
<dbReference type="UniPathway" id="UPA00916">
    <property type="reaction ID" value="UER00888"/>
</dbReference>
<comment type="similarity">
    <text evidence="6">Belongs to the RbsD / FucU family. RbsD subfamily.</text>
</comment>
<dbReference type="GO" id="GO:0019303">
    <property type="term" value="P:D-ribose catabolic process"/>
    <property type="evidence" value="ECO:0007669"/>
    <property type="project" value="UniProtKB-UniRule"/>
</dbReference>
<dbReference type="InterPro" id="IPR023750">
    <property type="entry name" value="RbsD-like_sf"/>
</dbReference>
<dbReference type="GO" id="GO:0016872">
    <property type="term" value="F:intramolecular lyase activity"/>
    <property type="evidence" value="ECO:0007669"/>
    <property type="project" value="UniProtKB-UniRule"/>
</dbReference>
<dbReference type="PANTHER" id="PTHR37831:SF1">
    <property type="entry name" value="D-RIBOSE PYRANASE"/>
    <property type="match status" value="1"/>
</dbReference>
<evidence type="ECO:0000313" key="7">
    <source>
        <dbReference type="EMBL" id="SKA05620.1"/>
    </source>
</evidence>
<name>A0A1T4QPD2_9FUSO</name>
<dbReference type="GO" id="GO:0062193">
    <property type="term" value="F:D-ribose pyranase activity"/>
    <property type="evidence" value="ECO:0007669"/>
    <property type="project" value="UniProtKB-EC"/>
</dbReference>
<comment type="subunit">
    <text evidence="6">Homodecamer.</text>
</comment>
<reference evidence="7 8" key="1">
    <citation type="submission" date="2017-02" db="EMBL/GenBank/DDBJ databases">
        <authorList>
            <person name="Peterson S.W."/>
        </authorList>
    </citation>
    <scope>NUCLEOTIDE SEQUENCE [LARGE SCALE GENOMIC DNA]</scope>
    <source>
        <strain evidence="7 8">ATCC 700028</strain>
    </source>
</reference>
<evidence type="ECO:0000256" key="1">
    <source>
        <dbReference type="ARBA" id="ARBA00000223"/>
    </source>
</evidence>
<evidence type="ECO:0000256" key="6">
    <source>
        <dbReference type="HAMAP-Rule" id="MF_01661"/>
    </source>
</evidence>
<gene>
    <name evidence="6" type="primary">rbsD</name>
    <name evidence="7" type="ORF">SAMN02745174_02403</name>
</gene>
<evidence type="ECO:0000256" key="2">
    <source>
        <dbReference type="ARBA" id="ARBA00012862"/>
    </source>
</evidence>
<evidence type="ECO:0000313" key="8">
    <source>
        <dbReference type="Proteomes" id="UP000191153"/>
    </source>
</evidence>
<keyword evidence="4 6" id="KW-0413">Isomerase</keyword>
<dbReference type="NCBIfam" id="NF008761">
    <property type="entry name" value="PRK11797.1"/>
    <property type="match status" value="1"/>
</dbReference>
<keyword evidence="3 6" id="KW-0963">Cytoplasm</keyword>
<dbReference type="GO" id="GO:0048029">
    <property type="term" value="F:monosaccharide binding"/>
    <property type="evidence" value="ECO:0007669"/>
    <property type="project" value="InterPro"/>
</dbReference>
<proteinExistence type="inferred from homology"/>
<dbReference type="InterPro" id="IPR023064">
    <property type="entry name" value="D-ribose_pyranase"/>
</dbReference>
<comment type="pathway">
    <text evidence="6">Carbohydrate metabolism; D-ribose degradation; D-ribose 5-phosphate from beta-D-ribopyranose: step 1/2.</text>
</comment>
<dbReference type="Proteomes" id="UP000191153">
    <property type="component" value="Unassembled WGS sequence"/>
</dbReference>
<comment type="catalytic activity">
    <reaction evidence="1 6">
        <text>beta-D-ribopyranose = beta-D-ribofuranose</text>
        <dbReference type="Rhea" id="RHEA:25432"/>
        <dbReference type="ChEBI" id="CHEBI:27476"/>
        <dbReference type="ChEBI" id="CHEBI:47002"/>
        <dbReference type="EC" id="5.4.99.62"/>
    </reaction>
</comment>
<comment type="function">
    <text evidence="6">Catalyzes the interconversion of beta-pyran and beta-furan forms of D-ribose.</text>
</comment>
<keyword evidence="8" id="KW-1185">Reference proteome</keyword>
<accession>A0A1T4QPD2</accession>
<feature type="binding site" evidence="6">
    <location>
        <begin position="124"/>
        <end position="126"/>
    </location>
    <ligand>
        <name>substrate</name>
    </ligand>
</feature>
<organism evidence="7 8">
    <name type="scientific">Cetobacterium ceti</name>
    <dbReference type="NCBI Taxonomy" id="180163"/>
    <lineage>
        <taxon>Bacteria</taxon>
        <taxon>Fusobacteriati</taxon>
        <taxon>Fusobacteriota</taxon>
        <taxon>Fusobacteriia</taxon>
        <taxon>Fusobacteriales</taxon>
        <taxon>Fusobacteriaceae</taxon>
        <taxon>Cetobacterium</taxon>
    </lineage>
</organism>
<protein>
    <recommendedName>
        <fullName evidence="2 6">D-ribose pyranase</fullName>
        <ecNumber evidence="2 6">5.4.99.62</ecNumber>
    </recommendedName>
</protein>
<dbReference type="GO" id="GO:0005829">
    <property type="term" value="C:cytosol"/>
    <property type="evidence" value="ECO:0007669"/>
    <property type="project" value="TreeGrafter"/>
</dbReference>
<comment type="subcellular location">
    <subcellularLocation>
        <location evidence="6">Cytoplasm</location>
    </subcellularLocation>
</comment>
<evidence type="ECO:0000256" key="4">
    <source>
        <dbReference type="ARBA" id="ARBA00023235"/>
    </source>
</evidence>
<dbReference type="STRING" id="180163.SAMN02745174_02403"/>
<dbReference type="PANTHER" id="PTHR37831">
    <property type="entry name" value="D-RIBOSE PYRANASE"/>
    <property type="match status" value="1"/>
</dbReference>
<dbReference type="Pfam" id="PF05025">
    <property type="entry name" value="RbsD_FucU"/>
    <property type="match status" value="1"/>
</dbReference>
<dbReference type="RefSeq" id="WP_078694827.1">
    <property type="nucleotide sequence ID" value="NZ_FUWX01000028.1"/>
</dbReference>
<feature type="binding site" evidence="6">
    <location>
        <position position="28"/>
    </location>
    <ligand>
        <name>substrate</name>
    </ligand>
</feature>
<dbReference type="Gene3D" id="3.40.1650.10">
    <property type="entry name" value="RbsD-like domain"/>
    <property type="match status" value="1"/>
</dbReference>
<feature type="active site" description="Proton donor" evidence="6">
    <location>
        <position position="20"/>
    </location>
</feature>
<sequence length="135" mass="15446">MKKSRLLNSEISYEISKLGHTDHITVCDAGLPISESVKRIDLAIERNIPPFIDVLDPILEEMMVEEIILATEILEHNLFIYDEIKKLFIKHNMKPKITLITHEEFKVITKKSKAIIRSGECSPYANIILKSGVVF</sequence>
<dbReference type="EC" id="5.4.99.62" evidence="2 6"/>
<feature type="binding site" evidence="6">
    <location>
        <position position="102"/>
    </location>
    <ligand>
        <name>substrate</name>
    </ligand>
</feature>
<dbReference type="OrthoDB" id="9805009at2"/>
<evidence type="ECO:0000256" key="3">
    <source>
        <dbReference type="ARBA" id="ARBA00022490"/>
    </source>
</evidence>
<dbReference type="InterPro" id="IPR007721">
    <property type="entry name" value="RbsD_FucU"/>
</dbReference>
<dbReference type="AlphaFoldDB" id="A0A1T4QPD2"/>